<feature type="domain" description="SnoaL-like" evidence="1">
    <location>
        <begin position="14"/>
        <end position="102"/>
    </location>
</feature>
<proteinExistence type="predicted"/>
<sequence length="126" mass="13890">MSRTPQEVFADHGDRLGTRDLALISENYTEDAVFLTPEGTLTGRAGVRQGIGRLLADLPDADWQLTPMFAGDVLFLQWSAATDTHEVTDGVDTFVFRDGLISAQTVRYTLTTRTTPDTTPRTTRTV</sequence>
<evidence type="ECO:0000313" key="2">
    <source>
        <dbReference type="EMBL" id="MDI3405090.1"/>
    </source>
</evidence>
<dbReference type="Proteomes" id="UP001223978">
    <property type="component" value="Unassembled WGS sequence"/>
</dbReference>
<gene>
    <name evidence="2" type="ORF">QIS96_14845</name>
</gene>
<organism evidence="2 3">
    <name type="scientific">Streptomyces cavernicola</name>
    <dbReference type="NCBI Taxonomy" id="3043613"/>
    <lineage>
        <taxon>Bacteria</taxon>
        <taxon>Bacillati</taxon>
        <taxon>Actinomycetota</taxon>
        <taxon>Actinomycetes</taxon>
        <taxon>Kitasatosporales</taxon>
        <taxon>Streptomycetaceae</taxon>
        <taxon>Streptomyces</taxon>
    </lineage>
</organism>
<dbReference type="SUPFAM" id="SSF54427">
    <property type="entry name" value="NTF2-like"/>
    <property type="match status" value="1"/>
</dbReference>
<keyword evidence="3" id="KW-1185">Reference proteome</keyword>
<evidence type="ECO:0000313" key="3">
    <source>
        <dbReference type="Proteomes" id="UP001223978"/>
    </source>
</evidence>
<dbReference type="RefSeq" id="WP_282543028.1">
    <property type="nucleotide sequence ID" value="NZ_JASCIQ010000013.1"/>
</dbReference>
<dbReference type="Pfam" id="PF12680">
    <property type="entry name" value="SnoaL_2"/>
    <property type="match status" value="1"/>
</dbReference>
<dbReference type="Gene3D" id="3.10.450.50">
    <property type="match status" value="1"/>
</dbReference>
<name>A0ABT6SAX3_9ACTN</name>
<dbReference type="InterPro" id="IPR037401">
    <property type="entry name" value="SnoaL-like"/>
</dbReference>
<reference evidence="2 3" key="1">
    <citation type="submission" date="2023-05" db="EMBL/GenBank/DDBJ databases">
        <title>Draft genome sequence of Streptomyces sp. B-S-A6 isolated from a cave soil in Thailand.</title>
        <authorList>
            <person name="Chamroensaksri N."/>
            <person name="Muangham S."/>
        </authorList>
    </citation>
    <scope>NUCLEOTIDE SEQUENCE [LARGE SCALE GENOMIC DNA]</scope>
    <source>
        <strain evidence="2 3">B-S-A6</strain>
    </source>
</reference>
<dbReference type="InterPro" id="IPR032710">
    <property type="entry name" value="NTF2-like_dom_sf"/>
</dbReference>
<comment type="caution">
    <text evidence="2">The sequence shown here is derived from an EMBL/GenBank/DDBJ whole genome shotgun (WGS) entry which is preliminary data.</text>
</comment>
<protein>
    <submittedName>
        <fullName evidence="2">Nuclear transport factor 2 family protein</fullName>
    </submittedName>
</protein>
<dbReference type="EMBL" id="JASCIQ010000013">
    <property type="protein sequence ID" value="MDI3405090.1"/>
    <property type="molecule type" value="Genomic_DNA"/>
</dbReference>
<accession>A0ABT6SAX3</accession>
<evidence type="ECO:0000259" key="1">
    <source>
        <dbReference type="Pfam" id="PF12680"/>
    </source>
</evidence>